<dbReference type="AlphaFoldDB" id="A0A9P6LB09"/>
<accession>A0A9P6LB09</accession>
<protein>
    <submittedName>
        <fullName evidence="2">Uncharacterized protein</fullName>
    </submittedName>
</protein>
<organism evidence="2 3">
    <name type="scientific">Thelephora terrestris</name>
    <dbReference type="NCBI Taxonomy" id="56493"/>
    <lineage>
        <taxon>Eukaryota</taxon>
        <taxon>Fungi</taxon>
        <taxon>Dikarya</taxon>
        <taxon>Basidiomycota</taxon>
        <taxon>Agaricomycotina</taxon>
        <taxon>Agaricomycetes</taxon>
        <taxon>Thelephorales</taxon>
        <taxon>Thelephoraceae</taxon>
        <taxon>Thelephora</taxon>
    </lineage>
</organism>
<comment type="caution">
    <text evidence="2">The sequence shown here is derived from an EMBL/GenBank/DDBJ whole genome shotgun (WGS) entry which is preliminary data.</text>
</comment>
<reference evidence="2" key="1">
    <citation type="journal article" date="2020" name="Nat. Commun.">
        <title>Large-scale genome sequencing of mycorrhizal fungi provides insights into the early evolution of symbiotic traits.</title>
        <authorList>
            <person name="Miyauchi S."/>
            <person name="Kiss E."/>
            <person name="Kuo A."/>
            <person name="Drula E."/>
            <person name="Kohler A."/>
            <person name="Sanchez-Garcia M."/>
            <person name="Morin E."/>
            <person name="Andreopoulos B."/>
            <person name="Barry K.W."/>
            <person name="Bonito G."/>
            <person name="Buee M."/>
            <person name="Carver A."/>
            <person name="Chen C."/>
            <person name="Cichocki N."/>
            <person name="Clum A."/>
            <person name="Culley D."/>
            <person name="Crous P.W."/>
            <person name="Fauchery L."/>
            <person name="Girlanda M."/>
            <person name="Hayes R.D."/>
            <person name="Keri Z."/>
            <person name="LaButti K."/>
            <person name="Lipzen A."/>
            <person name="Lombard V."/>
            <person name="Magnuson J."/>
            <person name="Maillard F."/>
            <person name="Murat C."/>
            <person name="Nolan M."/>
            <person name="Ohm R.A."/>
            <person name="Pangilinan J."/>
            <person name="Pereira M.F."/>
            <person name="Perotto S."/>
            <person name="Peter M."/>
            <person name="Pfister S."/>
            <person name="Riley R."/>
            <person name="Sitrit Y."/>
            <person name="Stielow J.B."/>
            <person name="Szollosi G."/>
            <person name="Zifcakova L."/>
            <person name="Stursova M."/>
            <person name="Spatafora J.W."/>
            <person name="Tedersoo L."/>
            <person name="Vaario L.M."/>
            <person name="Yamada A."/>
            <person name="Yan M."/>
            <person name="Wang P."/>
            <person name="Xu J."/>
            <person name="Bruns T."/>
            <person name="Baldrian P."/>
            <person name="Vilgalys R."/>
            <person name="Dunand C."/>
            <person name="Henrissat B."/>
            <person name="Grigoriev I.V."/>
            <person name="Hibbett D."/>
            <person name="Nagy L.G."/>
            <person name="Martin F.M."/>
        </authorList>
    </citation>
    <scope>NUCLEOTIDE SEQUENCE</scope>
    <source>
        <strain evidence="2">UH-Tt-Lm1</strain>
    </source>
</reference>
<dbReference type="Proteomes" id="UP000736335">
    <property type="component" value="Unassembled WGS sequence"/>
</dbReference>
<sequence>MSRASLVPWQFHAFQHVAGATFFRRESGEVTATWSSVPEVLWHLLEREWMQNSLTCVYAKPSAEIEYLVTVNDGPVKPSLERQGPGVAGGCAAVGGMQPTTETSAIWLPSRRTSESDVEVEGKSPSTSLLPNKRDDKFGNLPESVRTTVCIRRWYALYRIRWEYLPLSIRSHAEIDAPSRASLRVNVSNVAAQLASRRVGTNMFERGSRMEVIKNHRPGRPVEESIDELLTEQASLPVC</sequence>
<feature type="region of interest" description="Disordered" evidence="1">
    <location>
        <begin position="112"/>
        <end position="131"/>
    </location>
</feature>
<reference evidence="2" key="2">
    <citation type="submission" date="2020-11" db="EMBL/GenBank/DDBJ databases">
        <authorList>
            <consortium name="DOE Joint Genome Institute"/>
            <person name="Kuo A."/>
            <person name="Miyauchi S."/>
            <person name="Kiss E."/>
            <person name="Drula E."/>
            <person name="Kohler A."/>
            <person name="Sanchez-Garcia M."/>
            <person name="Andreopoulos B."/>
            <person name="Barry K.W."/>
            <person name="Bonito G."/>
            <person name="Buee M."/>
            <person name="Carver A."/>
            <person name="Chen C."/>
            <person name="Cichocki N."/>
            <person name="Clum A."/>
            <person name="Culley D."/>
            <person name="Crous P.W."/>
            <person name="Fauchery L."/>
            <person name="Girlanda M."/>
            <person name="Hayes R."/>
            <person name="Keri Z."/>
            <person name="Labutti K."/>
            <person name="Lipzen A."/>
            <person name="Lombard V."/>
            <person name="Magnuson J."/>
            <person name="Maillard F."/>
            <person name="Morin E."/>
            <person name="Murat C."/>
            <person name="Nolan M."/>
            <person name="Ohm R."/>
            <person name="Pangilinan J."/>
            <person name="Pereira M."/>
            <person name="Perotto S."/>
            <person name="Peter M."/>
            <person name="Riley R."/>
            <person name="Sitrit Y."/>
            <person name="Stielow B."/>
            <person name="Szollosi G."/>
            <person name="Zifcakova L."/>
            <person name="Stursova M."/>
            <person name="Spatafora J.W."/>
            <person name="Tedersoo L."/>
            <person name="Vaario L.-M."/>
            <person name="Yamada A."/>
            <person name="Yan M."/>
            <person name="Wang P."/>
            <person name="Xu J."/>
            <person name="Bruns T."/>
            <person name="Baldrian P."/>
            <person name="Vilgalys R."/>
            <person name="Henrissat B."/>
            <person name="Grigoriev I.V."/>
            <person name="Hibbett D."/>
            <person name="Nagy L.G."/>
            <person name="Martin F.M."/>
        </authorList>
    </citation>
    <scope>NUCLEOTIDE SEQUENCE</scope>
    <source>
        <strain evidence="2">UH-Tt-Lm1</strain>
    </source>
</reference>
<keyword evidence="3" id="KW-1185">Reference proteome</keyword>
<name>A0A9P6LB09_9AGAM</name>
<proteinExistence type="predicted"/>
<evidence type="ECO:0000313" key="2">
    <source>
        <dbReference type="EMBL" id="KAF9790671.1"/>
    </source>
</evidence>
<gene>
    <name evidence="2" type="ORF">BJ322DRAFT_1017334</name>
</gene>
<evidence type="ECO:0000256" key="1">
    <source>
        <dbReference type="SAM" id="MobiDB-lite"/>
    </source>
</evidence>
<dbReference type="EMBL" id="WIUZ02000002">
    <property type="protein sequence ID" value="KAF9790671.1"/>
    <property type="molecule type" value="Genomic_DNA"/>
</dbReference>
<evidence type="ECO:0000313" key="3">
    <source>
        <dbReference type="Proteomes" id="UP000736335"/>
    </source>
</evidence>